<organism evidence="1">
    <name type="scientific">Arion vulgaris</name>
    <dbReference type="NCBI Taxonomy" id="1028688"/>
    <lineage>
        <taxon>Eukaryota</taxon>
        <taxon>Metazoa</taxon>
        <taxon>Spiralia</taxon>
        <taxon>Lophotrochozoa</taxon>
        <taxon>Mollusca</taxon>
        <taxon>Gastropoda</taxon>
        <taxon>Heterobranchia</taxon>
        <taxon>Euthyneura</taxon>
        <taxon>Panpulmonata</taxon>
        <taxon>Eupulmonata</taxon>
        <taxon>Stylommatophora</taxon>
        <taxon>Helicina</taxon>
        <taxon>Arionoidea</taxon>
        <taxon>Arionidae</taxon>
        <taxon>Arion</taxon>
    </lineage>
</organism>
<sequence>NLHSDKAQSYDKQGTDLNIILGPTLAEDATYNENTILRSHVADVALRDVDKTETNVGSHLLNVKLRSIRSAMAIYCS</sequence>
<feature type="non-terminal residue" evidence="1">
    <location>
        <position position="77"/>
    </location>
</feature>
<evidence type="ECO:0000313" key="1">
    <source>
        <dbReference type="EMBL" id="CEK99105.1"/>
    </source>
</evidence>
<name>A0A0B7C3T9_9EUPU</name>
<proteinExistence type="predicted"/>
<accession>A0A0B7C3T9</accession>
<dbReference type="AlphaFoldDB" id="A0A0B7C3T9"/>
<gene>
    <name evidence="1" type="primary">ORF220405</name>
</gene>
<protein>
    <submittedName>
        <fullName evidence="1">Uncharacterized protein</fullName>
    </submittedName>
</protein>
<reference evidence="1" key="1">
    <citation type="submission" date="2014-12" db="EMBL/GenBank/DDBJ databases">
        <title>Insight into the proteome of Arion vulgaris.</title>
        <authorList>
            <person name="Aradska J."/>
            <person name="Bulat T."/>
            <person name="Smidak R."/>
            <person name="Sarate P."/>
            <person name="Gangsoo J."/>
            <person name="Sialana F."/>
            <person name="Bilban M."/>
            <person name="Lubec G."/>
        </authorList>
    </citation>
    <scope>NUCLEOTIDE SEQUENCE</scope>
    <source>
        <tissue evidence="1">Skin</tissue>
    </source>
</reference>
<feature type="non-terminal residue" evidence="1">
    <location>
        <position position="1"/>
    </location>
</feature>
<dbReference type="EMBL" id="HACG01052234">
    <property type="protein sequence ID" value="CEK99105.1"/>
    <property type="molecule type" value="Transcribed_RNA"/>
</dbReference>